<gene>
    <name evidence="3" type="ORF">GWK09_07585</name>
</gene>
<evidence type="ECO:0000313" key="4">
    <source>
        <dbReference type="Proteomes" id="UP000468443"/>
    </source>
</evidence>
<dbReference type="EMBL" id="JAABOP010000001">
    <property type="protein sequence ID" value="NER10374.1"/>
    <property type="molecule type" value="Genomic_DNA"/>
</dbReference>
<organism evidence="3 4">
    <name type="scientific">Muriicola jejuensis</name>
    <dbReference type="NCBI Taxonomy" id="504488"/>
    <lineage>
        <taxon>Bacteria</taxon>
        <taxon>Pseudomonadati</taxon>
        <taxon>Bacteroidota</taxon>
        <taxon>Flavobacteriia</taxon>
        <taxon>Flavobacteriales</taxon>
        <taxon>Flavobacteriaceae</taxon>
        <taxon>Muriicola</taxon>
    </lineage>
</organism>
<keyword evidence="1" id="KW-0732">Signal</keyword>
<feature type="domain" description="DUF547" evidence="2">
    <location>
        <begin position="75"/>
        <end position="179"/>
    </location>
</feature>
<dbReference type="Proteomes" id="UP000468443">
    <property type="component" value="Unassembled WGS sequence"/>
</dbReference>
<evidence type="ECO:0000259" key="2">
    <source>
        <dbReference type="Pfam" id="PF04784"/>
    </source>
</evidence>
<feature type="signal peptide" evidence="1">
    <location>
        <begin position="1"/>
        <end position="19"/>
    </location>
</feature>
<protein>
    <submittedName>
        <fullName evidence="3">DUF547 domain-containing protein</fullName>
    </submittedName>
</protein>
<dbReference type="InterPro" id="IPR006869">
    <property type="entry name" value="DUF547"/>
</dbReference>
<dbReference type="PANTHER" id="PTHR46361">
    <property type="entry name" value="ELECTRON CARRIER/ PROTEIN DISULFIDE OXIDOREDUCTASE"/>
    <property type="match status" value="1"/>
</dbReference>
<reference evidence="3 4" key="1">
    <citation type="submission" date="2020-01" db="EMBL/GenBank/DDBJ databases">
        <title>Muriicola jejuensis KCTC 22299.</title>
        <authorList>
            <person name="Wang G."/>
        </authorList>
    </citation>
    <scope>NUCLEOTIDE SEQUENCE [LARGE SCALE GENOMIC DNA]</scope>
    <source>
        <strain evidence="3 4">KCTC 22299</strain>
    </source>
</reference>
<dbReference type="Pfam" id="PF04784">
    <property type="entry name" value="DUF547"/>
    <property type="match status" value="1"/>
</dbReference>
<dbReference type="RefSeq" id="WP_163692384.1">
    <property type="nucleotide sequence ID" value="NZ_FXTW01000001.1"/>
</dbReference>
<keyword evidence="4" id="KW-1185">Reference proteome</keyword>
<dbReference type="AlphaFoldDB" id="A0A6P0UB09"/>
<accession>A0A6P0UB09</accession>
<evidence type="ECO:0000313" key="3">
    <source>
        <dbReference type="EMBL" id="NER10374.1"/>
    </source>
</evidence>
<sequence length="242" mass="28123">MRYSLLFFLLCWISAPAQTSKKGDDPQVLDHSAWDKMLQEHVTEVGDVDYKAFLERKSDLEAYLDYLGNHKPDSEASRYEALAFYINLYNAATVHLILENYPLNSIKDIENPWGQRRIRLAGDKISLSKIEHGILRKMNEARIHFAINCASVSCPKLRNRAFTASGMELELQQAAMDFINDPSKNRVSEDDLQLSAIFKWYRGDFMQKRSLVAYIQPFTKTKIRETARISYLPYDWDLNEKK</sequence>
<evidence type="ECO:0000256" key="1">
    <source>
        <dbReference type="SAM" id="SignalP"/>
    </source>
</evidence>
<name>A0A6P0UB09_9FLAO</name>
<feature type="chain" id="PRO_5026777394" evidence="1">
    <location>
        <begin position="20"/>
        <end position="242"/>
    </location>
</feature>
<comment type="caution">
    <text evidence="3">The sequence shown here is derived from an EMBL/GenBank/DDBJ whole genome shotgun (WGS) entry which is preliminary data.</text>
</comment>
<proteinExistence type="predicted"/>
<dbReference type="PANTHER" id="PTHR46361:SF3">
    <property type="entry name" value="ELECTRON CARRIER_ PROTEIN DISULFIDE OXIDOREDUCTASE"/>
    <property type="match status" value="1"/>
</dbReference>